<organism evidence="2">
    <name type="scientific">Caenorhabditis brenneri</name>
    <name type="common">Nematode worm</name>
    <dbReference type="NCBI Taxonomy" id="135651"/>
    <lineage>
        <taxon>Eukaryota</taxon>
        <taxon>Metazoa</taxon>
        <taxon>Ecdysozoa</taxon>
        <taxon>Nematoda</taxon>
        <taxon>Chromadorea</taxon>
        <taxon>Rhabditida</taxon>
        <taxon>Rhabditina</taxon>
        <taxon>Rhabditomorpha</taxon>
        <taxon>Rhabditoidea</taxon>
        <taxon>Rhabditidae</taxon>
        <taxon>Peloderinae</taxon>
        <taxon>Caenorhabditis</taxon>
    </lineage>
</organism>
<evidence type="ECO:0000313" key="1">
    <source>
        <dbReference type="EMBL" id="EGT45513.1"/>
    </source>
</evidence>
<keyword evidence="2" id="KW-1185">Reference proteome</keyword>
<name>G0P5N0_CAEBE</name>
<proteinExistence type="predicted"/>
<evidence type="ECO:0000313" key="2">
    <source>
        <dbReference type="Proteomes" id="UP000008068"/>
    </source>
</evidence>
<dbReference type="HOGENOM" id="CLU_2760068_0_0_1"/>
<dbReference type="Proteomes" id="UP000008068">
    <property type="component" value="Unassembled WGS sequence"/>
</dbReference>
<accession>G0P5N0</accession>
<dbReference type="InParanoid" id="G0P5N0"/>
<gene>
    <name evidence="1" type="ORF">CAEBREN_17832</name>
</gene>
<reference evidence="2" key="1">
    <citation type="submission" date="2011-07" db="EMBL/GenBank/DDBJ databases">
        <authorList>
            <consortium name="Caenorhabditis brenneri Sequencing and Analysis Consortium"/>
            <person name="Wilson R.K."/>
        </authorList>
    </citation>
    <scope>NUCLEOTIDE SEQUENCE [LARGE SCALE GENOMIC DNA]</scope>
    <source>
        <strain evidence="2">PB2801</strain>
    </source>
</reference>
<dbReference type="AlphaFoldDB" id="G0P5N0"/>
<dbReference type="EMBL" id="GL380085">
    <property type="protein sequence ID" value="EGT45513.1"/>
    <property type="molecule type" value="Genomic_DNA"/>
</dbReference>
<sequence length="70" mass="8362">MEYEKRRITKVQCSRGALSQHCMGTVCQADWCMVIEIDLRTEIISENLDDKTIQRRRKDDFPNRPRLYSL</sequence>
<protein>
    <submittedName>
        <fullName evidence="1">Uncharacterized protein</fullName>
    </submittedName>
</protein>